<dbReference type="Pfam" id="PF02224">
    <property type="entry name" value="Cytidylate_kin"/>
    <property type="match status" value="1"/>
</dbReference>
<dbReference type="InterPro" id="IPR027417">
    <property type="entry name" value="P-loop_NTPase"/>
</dbReference>
<dbReference type="Proteomes" id="UP000823935">
    <property type="component" value="Unassembled WGS sequence"/>
</dbReference>
<evidence type="ECO:0000256" key="6">
    <source>
        <dbReference type="ARBA" id="ARBA00047615"/>
    </source>
</evidence>
<dbReference type="GO" id="GO:0005524">
    <property type="term" value="F:ATP binding"/>
    <property type="evidence" value="ECO:0007669"/>
    <property type="project" value="UniProtKB-UniRule"/>
</dbReference>
<protein>
    <recommendedName>
        <fullName evidence="8">Cytidylate kinase</fullName>
        <shortName evidence="8">CK</shortName>
        <ecNumber evidence="8">2.7.4.25</ecNumber>
    </recommendedName>
    <alternativeName>
        <fullName evidence="8">Cytidine monophosphate kinase</fullName>
        <shortName evidence="8">CMP kinase</shortName>
    </alternativeName>
</protein>
<evidence type="ECO:0000259" key="10">
    <source>
        <dbReference type="Pfam" id="PF02224"/>
    </source>
</evidence>
<dbReference type="PANTHER" id="PTHR21299">
    <property type="entry name" value="CYTIDYLATE KINASE/PANTOATE-BETA-ALANINE LIGASE"/>
    <property type="match status" value="1"/>
</dbReference>
<dbReference type="GO" id="GO:0015949">
    <property type="term" value="P:nucleobase-containing small molecule interconversion"/>
    <property type="evidence" value="ECO:0007669"/>
    <property type="project" value="TreeGrafter"/>
</dbReference>
<proteinExistence type="inferred from homology"/>
<keyword evidence="2 8" id="KW-0808">Transferase</keyword>
<reference evidence="11" key="1">
    <citation type="submission" date="2020-10" db="EMBL/GenBank/DDBJ databases">
        <authorList>
            <person name="Gilroy R."/>
        </authorList>
    </citation>
    <scope>NUCLEOTIDE SEQUENCE</scope>
    <source>
        <strain evidence="11">CHK190-19873</strain>
    </source>
</reference>
<dbReference type="GO" id="GO:0005829">
    <property type="term" value="C:cytosol"/>
    <property type="evidence" value="ECO:0007669"/>
    <property type="project" value="TreeGrafter"/>
</dbReference>
<dbReference type="AlphaFoldDB" id="A0A9D1EUZ0"/>
<evidence type="ECO:0000256" key="4">
    <source>
        <dbReference type="ARBA" id="ARBA00022777"/>
    </source>
</evidence>
<comment type="catalytic activity">
    <reaction evidence="6 8">
        <text>dCMP + ATP = dCDP + ADP</text>
        <dbReference type="Rhea" id="RHEA:25094"/>
        <dbReference type="ChEBI" id="CHEBI:30616"/>
        <dbReference type="ChEBI" id="CHEBI:57566"/>
        <dbReference type="ChEBI" id="CHEBI:58593"/>
        <dbReference type="ChEBI" id="CHEBI:456216"/>
        <dbReference type="EC" id="2.7.4.25"/>
    </reaction>
</comment>
<evidence type="ECO:0000256" key="7">
    <source>
        <dbReference type="ARBA" id="ARBA00048478"/>
    </source>
</evidence>
<gene>
    <name evidence="8" type="primary">cmk</name>
    <name evidence="11" type="ORF">IAB44_14375</name>
</gene>
<dbReference type="HAMAP" id="MF_00238">
    <property type="entry name" value="Cytidyl_kinase_type1"/>
    <property type="match status" value="1"/>
</dbReference>
<dbReference type="SUPFAM" id="SSF52540">
    <property type="entry name" value="P-loop containing nucleoside triphosphate hydrolases"/>
    <property type="match status" value="1"/>
</dbReference>
<keyword evidence="5 8" id="KW-0067">ATP-binding</keyword>
<sequence>MSFNIAVDGPAGAGKSTIAKRVAAALSFHYVDTGAMYRAIALYLIRSGIPPEDTEAIGNACRDIPISIGYSGQEQQVFLNGENVTGELRAEKVGNMASIVSANPMVREALLSLQRRLAREQDVIMDGRDIGTNILPEAQLKIFLTASTEKRADRRYRELLEKGEPADFEKIRRDIEERDNRDRNRKTAPLRQAPDAVLVDTTDMDIDQVTERILELYRERAVR</sequence>
<organism evidence="11 12">
    <name type="scientific">Candidatus Limivivens intestinipullorum</name>
    <dbReference type="NCBI Taxonomy" id="2840858"/>
    <lineage>
        <taxon>Bacteria</taxon>
        <taxon>Bacillati</taxon>
        <taxon>Bacillota</taxon>
        <taxon>Clostridia</taxon>
        <taxon>Lachnospirales</taxon>
        <taxon>Lachnospiraceae</taxon>
        <taxon>Lachnospiraceae incertae sedis</taxon>
        <taxon>Candidatus Limivivens</taxon>
    </lineage>
</organism>
<evidence type="ECO:0000256" key="9">
    <source>
        <dbReference type="SAM" id="MobiDB-lite"/>
    </source>
</evidence>
<comment type="catalytic activity">
    <reaction evidence="7 8">
        <text>CMP + ATP = CDP + ADP</text>
        <dbReference type="Rhea" id="RHEA:11600"/>
        <dbReference type="ChEBI" id="CHEBI:30616"/>
        <dbReference type="ChEBI" id="CHEBI:58069"/>
        <dbReference type="ChEBI" id="CHEBI:60377"/>
        <dbReference type="ChEBI" id="CHEBI:456216"/>
        <dbReference type="EC" id="2.7.4.25"/>
    </reaction>
</comment>
<dbReference type="EMBL" id="DVIQ01000098">
    <property type="protein sequence ID" value="HIS32709.1"/>
    <property type="molecule type" value="Genomic_DNA"/>
</dbReference>
<evidence type="ECO:0000313" key="11">
    <source>
        <dbReference type="EMBL" id="HIS32709.1"/>
    </source>
</evidence>
<reference evidence="11" key="2">
    <citation type="journal article" date="2021" name="PeerJ">
        <title>Extensive microbial diversity within the chicken gut microbiome revealed by metagenomics and culture.</title>
        <authorList>
            <person name="Gilroy R."/>
            <person name="Ravi A."/>
            <person name="Getino M."/>
            <person name="Pursley I."/>
            <person name="Horton D.L."/>
            <person name="Alikhan N.F."/>
            <person name="Baker D."/>
            <person name="Gharbi K."/>
            <person name="Hall N."/>
            <person name="Watson M."/>
            <person name="Adriaenssens E.M."/>
            <person name="Foster-Nyarko E."/>
            <person name="Jarju S."/>
            <person name="Secka A."/>
            <person name="Antonio M."/>
            <person name="Oren A."/>
            <person name="Chaudhuri R.R."/>
            <person name="La Ragione R."/>
            <person name="Hildebrand F."/>
            <person name="Pallen M.J."/>
        </authorList>
    </citation>
    <scope>NUCLEOTIDE SEQUENCE</scope>
    <source>
        <strain evidence="11">CHK190-19873</strain>
    </source>
</reference>
<feature type="binding site" evidence="8">
    <location>
        <begin position="9"/>
        <end position="17"/>
    </location>
    <ligand>
        <name>ATP</name>
        <dbReference type="ChEBI" id="CHEBI:30616"/>
    </ligand>
</feature>
<comment type="subcellular location">
    <subcellularLocation>
        <location evidence="8">Cytoplasm</location>
    </subcellularLocation>
</comment>
<keyword evidence="8" id="KW-0963">Cytoplasm</keyword>
<dbReference type="InterPro" id="IPR003136">
    <property type="entry name" value="Cytidylate_kin"/>
</dbReference>
<comment type="caution">
    <text evidence="11">The sequence shown here is derived from an EMBL/GenBank/DDBJ whole genome shotgun (WGS) entry which is preliminary data.</text>
</comment>
<keyword evidence="4 8" id="KW-0418">Kinase</keyword>
<evidence type="ECO:0000256" key="3">
    <source>
        <dbReference type="ARBA" id="ARBA00022741"/>
    </source>
</evidence>
<dbReference type="InterPro" id="IPR011994">
    <property type="entry name" value="Cytidylate_kinase_dom"/>
</dbReference>
<feature type="domain" description="Cytidylate kinase" evidence="10">
    <location>
        <begin position="5"/>
        <end position="218"/>
    </location>
</feature>
<accession>A0A9D1EUZ0</accession>
<feature type="region of interest" description="Disordered" evidence="9">
    <location>
        <begin position="171"/>
        <end position="193"/>
    </location>
</feature>
<dbReference type="GO" id="GO:0006220">
    <property type="term" value="P:pyrimidine nucleotide metabolic process"/>
    <property type="evidence" value="ECO:0007669"/>
    <property type="project" value="UniProtKB-UniRule"/>
</dbReference>
<name>A0A9D1EUZ0_9FIRM</name>
<dbReference type="NCBIfam" id="TIGR00017">
    <property type="entry name" value="cmk"/>
    <property type="match status" value="1"/>
</dbReference>
<evidence type="ECO:0000313" key="12">
    <source>
        <dbReference type="Proteomes" id="UP000823935"/>
    </source>
</evidence>
<dbReference type="PANTHER" id="PTHR21299:SF2">
    <property type="entry name" value="CYTIDYLATE KINASE"/>
    <property type="match status" value="1"/>
</dbReference>
<comment type="similarity">
    <text evidence="1 8">Belongs to the cytidylate kinase family. Type 1 subfamily.</text>
</comment>
<keyword evidence="3 8" id="KW-0547">Nucleotide-binding</keyword>
<feature type="compositionally biased region" description="Basic and acidic residues" evidence="9">
    <location>
        <begin position="171"/>
        <end position="182"/>
    </location>
</feature>
<evidence type="ECO:0000256" key="5">
    <source>
        <dbReference type="ARBA" id="ARBA00022840"/>
    </source>
</evidence>
<dbReference type="EC" id="2.7.4.25" evidence="8"/>
<dbReference type="GO" id="GO:0036431">
    <property type="term" value="F:dCMP kinase activity"/>
    <property type="evidence" value="ECO:0007669"/>
    <property type="project" value="InterPro"/>
</dbReference>
<evidence type="ECO:0000256" key="1">
    <source>
        <dbReference type="ARBA" id="ARBA00009427"/>
    </source>
</evidence>
<dbReference type="Gene3D" id="3.40.50.300">
    <property type="entry name" value="P-loop containing nucleotide triphosphate hydrolases"/>
    <property type="match status" value="1"/>
</dbReference>
<evidence type="ECO:0000256" key="2">
    <source>
        <dbReference type="ARBA" id="ARBA00022679"/>
    </source>
</evidence>
<evidence type="ECO:0000256" key="8">
    <source>
        <dbReference type="HAMAP-Rule" id="MF_00238"/>
    </source>
</evidence>
<dbReference type="CDD" id="cd02020">
    <property type="entry name" value="CMPK"/>
    <property type="match status" value="1"/>
</dbReference>